<evidence type="ECO:0000313" key="3">
    <source>
        <dbReference type="Proteomes" id="UP001295740"/>
    </source>
</evidence>
<dbReference type="AlphaFoldDB" id="A0AAI8YK44"/>
<dbReference type="GO" id="GO:0090730">
    <property type="term" value="C:Las1 complex"/>
    <property type="evidence" value="ECO:0007669"/>
    <property type="project" value="InterPro"/>
</dbReference>
<proteinExistence type="predicted"/>
<reference evidence="2" key="1">
    <citation type="submission" date="2023-10" db="EMBL/GenBank/DDBJ databases">
        <authorList>
            <person name="Hackl T."/>
        </authorList>
    </citation>
    <scope>NUCLEOTIDE SEQUENCE</scope>
</reference>
<protein>
    <submittedName>
        <fullName evidence="2">Uu.00g090020.m01.CDS01</fullName>
    </submittedName>
</protein>
<dbReference type="Pfam" id="PF04031">
    <property type="entry name" value="Las1"/>
    <property type="match status" value="1"/>
</dbReference>
<sequence length="363" mass="40214">MVQYIHTPWRDRQELLRVRQHIYPSSSSSSPTPSSTSANASANNHSNNDFDGRSEADDDDDDNDERETTERGQQHAVSRVSMWMQRGGCPHLVESTALLTAAILGDVHETRGARASSSAYALRAAYSAAFSRFVTGLLDSQQDKQRKLSMYALAKTIGLPATFVELRHQATHEQLPSLSKLRSAARKALAWIWDYYWKNLTTQVEGEEEEGDGGVEKADPCREMLLRCLREDEAMEDEVLEKLRSRWDDAVLLRTLADVGEASEEPRIILRSLQLSRGILDGSLASSPPAADPDSTWVPVQRDFDAVRAELESLENQLDSAGAAEIQSAERVVVPAAPGEAPAQTKGWARYQGTWRPKPIGVV</sequence>
<evidence type="ECO:0000256" key="1">
    <source>
        <dbReference type="SAM" id="MobiDB-lite"/>
    </source>
</evidence>
<comment type="caution">
    <text evidence="2">The sequence shown here is derived from an EMBL/GenBank/DDBJ whole genome shotgun (WGS) entry which is preliminary data.</text>
</comment>
<name>A0AAI8YK44_9PEZI</name>
<feature type="compositionally biased region" description="Acidic residues" evidence="1">
    <location>
        <begin position="56"/>
        <end position="65"/>
    </location>
</feature>
<organism evidence="2 3">
    <name type="scientific">Anthostomella pinea</name>
    <dbReference type="NCBI Taxonomy" id="933095"/>
    <lineage>
        <taxon>Eukaryota</taxon>
        <taxon>Fungi</taxon>
        <taxon>Dikarya</taxon>
        <taxon>Ascomycota</taxon>
        <taxon>Pezizomycotina</taxon>
        <taxon>Sordariomycetes</taxon>
        <taxon>Xylariomycetidae</taxon>
        <taxon>Xylariales</taxon>
        <taxon>Xylariaceae</taxon>
        <taxon>Anthostomella</taxon>
    </lineage>
</organism>
<gene>
    <name evidence="2" type="ORF">KHLLAP_LOCUS8284</name>
</gene>
<dbReference type="PANTHER" id="PTHR15002">
    <property type="entry name" value="RIBOSOMAL BIOGENESIS PROTEIN LAS1L"/>
    <property type="match status" value="1"/>
</dbReference>
<feature type="region of interest" description="Disordered" evidence="1">
    <location>
        <begin position="21"/>
        <end position="78"/>
    </location>
</feature>
<keyword evidence="3" id="KW-1185">Reference proteome</keyword>
<feature type="compositionally biased region" description="Low complexity" evidence="1">
    <location>
        <begin position="24"/>
        <end position="47"/>
    </location>
</feature>
<dbReference type="EMBL" id="CAUWAG010000010">
    <property type="protein sequence ID" value="CAJ2507816.1"/>
    <property type="molecule type" value="Genomic_DNA"/>
</dbReference>
<dbReference type="GO" id="GO:0030687">
    <property type="term" value="C:preribosome, large subunit precursor"/>
    <property type="evidence" value="ECO:0007669"/>
    <property type="project" value="TreeGrafter"/>
</dbReference>
<accession>A0AAI8YK44</accession>
<dbReference type="GO" id="GO:0000470">
    <property type="term" value="P:maturation of LSU-rRNA"/>
    <property type="evidence" value="ECO:0007669"/>
    <property type="project" value="TreeGrafter"/>
</dbReference>
<evidence type="ECO:0000313" key="2">
    <source>
        <dbReference type="EMBL" id="CAJ2507816.1"/>
    </source>
</evidence>
<dbReference type="GO" id="GO:0004519">
    <property type="term" value="F:endonuclease activity"/>
    <property type="evidence" value="ECO:0007669"/>
    <property type="project" value="InterPro"/>
</dbReference>
<dbReference type="Proteomes" id="UP001295740">
    <property type="component" value="Unassembled WGS sequence"/>
</dbReference>
<dbReference type="GO" id="GO:0000460">
    <property type="term" value="P:maturation of 5.8S rRNA"/>
    <property type="evidence" value="ECO:0007669"/>
    <property type="project" value="TreeGrafter"/>
</dbReference>
<dbReference type="InterPro" id="IPR007174">
    <property type="entry name" value="Las1"/>
</dbReference>
<dbReference type="PANTHER" id="PTHR15002:SF0">
    <property type="entry name" value="RIBOSOMAL BIOGENESIS PROTEIN LAS1L"/>
    <property type="match status" value="1"/>
</dbReference>